<proteinExistence type="predicted"/>
<protein>
    <recommendedName>
        <fullName evidence="1">NmrA-like domain-containing protein</fullName>
    </recommendedName>
</protein>
<dbReference type="GeneID" id="81360202"/>
<dbReference type="PANTHER" id="PTHR43162:SF1">
    <property type="entry name" value="PRESTALK A DIFFERENTIATION PROTEIN A"/>
    <property type="match status" value="1"/>
</dbReference>
<dbReference type="RefSeq" id="XP_056472029.1">
    <property type="nucleotide sequence ID" value="XM_056621223.1"/>
</dbReference>
<sequence length="298" mass="32121">MPAYNNVIVFGATGAVGSAAALRAHKDGAKVSLAVRDPSKPTPQLDGIPAEKVQADLTQPETVKVAVHQTGAKAAFIYAVWGAPDHMRPALRALKEAGIEFVVFLSSFSIETDIRAVPSDDFIPLHHAEVEIALEEVFGNDFVAIRPAYFASNIFQQKHAIAQGEVKLPNPDAPFDWISPDDIGDVSGAILVSGQRVRSVGLLGPEKLSLKDAVGVVASVLGKKIDVTKISEEEASAQLVQNGLPPPLVNWLIRNVVDRPGSFFSHHDASNAVGNIQKYSQHAPQRFQEWVEANKDKF</sequence>
<comment type="caution">
    <text evidence="2">The sequence shown here is derived from an EMBL/GenBank/DDBJ whole genome shotgun (WGS) entry which is preliminary data.</text>
</comment>
<accession>A0A9W9K2T5</accession>
<dbReference type="SUPFAM" id="SSF51735">
    <property type="entry name" value="NAD(P)-binding Rossmann-fold domains"/>
    <property type="match status" value="1"/>
</dbReference>
<dbReference type="Gene3D" id="3.40.50.720">
    <property type="entry name" value="NAD(P)-binding Rossmann-like Domain"/>
    <property type="match status" value="1"/>
</dbReference>
<gene>
    <name evidence="2" type="ORF">N7532_008731</name>
</gene>
<dbReference type="OrthoDB" id="419598at2759"/>
<evidence type="ECO:0000313" key="3">
    <source>
        <dbReference type="Proteomes" id="UP001149074"/>
    </source>
</evidence>
<dbReference type="PANTHER" id="PTHR43162">
    <property type="match status" value="1"/>
</dbReference>
<dbReference type="InterPro" id="IPR051604">
    <property type="entry name" value="Ergot_Alk_Oxidoreductase"/>
</dbReference>
<dbReference type="EMBL" id="JAPQKI010000009">
    <property type="protein sequence ID" value="KAJ5090047.1"/>
    <property type="molecule type" value="Genomic_DNA"/>
</dbReference>
<dbReference type="InterPro" id="IPR036291">
    <property type="entry name" value="NAD(P)-bd_dom_sf"/>
</dbReference>
<reference evidence="2" key="1">
    <citation type="submission" date="2022-11" db="EMBL/GenBank/DDBJ databases">
        <authorList>
            <person name="Petersen C."/>
        </authorList>
    </citation>
    <scope>NUCLEOTIDE SEQUENCE</scope>
    <source>
        <strain evidence="2">IBT 30761</strain>
    </source>
</reference>
<evidence type="ECO:0000313" key="2">
    <source>
        <dbReference type="EMBL" id="KAJ5090047.1"/>
    </source>
</evidence>
<reference evidence="2" key="2">
    <citation type="journal article" date="2023" name="IMA Fungus">
        <title>Comparative genomic study of the Penicillium genus elucidates a diverse pangenome and 15 lateral gene transfer events.</title>
        <authorList>
            <person name="Petersen C."/>
            <person name="Sorensen T."/>
            <person name="Nielsen M.R."/>
            <person name="Sondergaard T.E."/>
            <person name="Sorensen J.L."/>
            <person name="Fitzpatrick D.A."/>
            <person name="Frisvad J.C."/>
            <person name="Nielsen K.L."/>
        </authorList>
    </citation>
    <scope>NUCLEOTIDE SEQUENCE</scope>
    <source>
        <strain evidence="2">IBT 30761</strain>
    </source>
</reference>
<dbReference type="AlphaFoldDB" id="A0A9W9K2T5"/>
<dbReference type="Pfam" id="PF05368">
    <property type="entry name" value="NmrA"/>
    <property type="match status" value="1"/>
</dbReference>
<organism evidence="2 3">
    <name type="scientific">Penicillium argentinense</name>
    <dbReference type="NCBI Taxonomy" id="1131581"/>
    <lineage>
        <taxon>Eukaryota</taxon>
        <taxon>Fungi</taxon>
        <taxon>Dikarya</taxon>
        <taxon>Ascomycota</taxon>
        <taxon>Pezizomycotina</taxon>
        <taxon>Eurotiomycetes</taxon>
        <taxon>Eurotiomycetidae</taxon>
        <taxon>Eurotiales</taxon>
        <taxon>Aspergillaceae</taxon>
        <taxon>Penicillium</taxon>
    </lineage>
</organism>
<dbReference type="InterPro" id="IPR008030">
    <property type="entry name" value="NmrA-like"/>
</dbReference>
<dbReference type="Proteomes" id="UP001149074">
    <property type="component" value="Unassembled WGS sequence"/>
</dbReference>
<evidence type="ECO:0000259" key="1">
    <source>
        <dbReference type="Pfam" id="PF05368"/>
    </source>
</evidence>
<feature type="domain" description="NmrA-like" evidence="1">
    <location>
        <begin position="6"/>
        <end position="244"/>
    </location>
</feature>
<keyword evidence="3" id="KW-1185">Reference proteome</keyword>
<name>A0A9W9K2T5_9EURO</name>